<dbReference type="GO" id="GO:0032040">
    <property type="term" value="C:small-subunit processome"/>
    <property type="evidence" value="ECO:0007669"/>
    <property type="project" value="TreeGrafter"/>
</dbReference>
<dbReference type="Pfam" id="PF04000">
    <property type="entry name" value="Sas10_Utp3"/>
    <property type="match status" value="1"/>
</dbReference>
<dbReference type="STRING" id="933852.A0A0C3AWT9"/>
<dbReference type="AlphaFoldDB" id="A0A0C3AWT9"/>
<gene>
    <name evidence="2" type="ORF">M408DRAFT_329032</name>
</gene>
<dbReference type="PANTHER" id="PTHR13237">
    <property type="entry name" value="SOMETHING ABOUT SILENCING PROTEIN 10-RELATED"/>
    <property type="match status" value="1"/>
</dbReference>
<dbReference type="Proteomes" id="UP000054097">
    <property type="component" value="Unassembled WGS sequence"/>
</dbReference>
<dbReference type="OrthoDB" id="203440at2759"/>
<evidence type="ECO:0000256" key="1">
    <source>
        <dbReference type="SAM" id="MobiDB-lite"/>
    </source>
</evidence>
<dbReference type="InterPro" id="IPR007146">
    <property type="entry name" value="Sas10/Utp3/C1D"/>
</dbReference>
<feature type="compositionally biased region" description="Basic and acidic residues" evidence="1">
    <location>
        <begin position="320"/>
        <end position="341"/>
    </location>
</feature>
<feature type="region of interest" description="Disordered" evidence="1">
    <location>
        <begin position="302"/>
        <end position="368"/>
    </location>
</feature>
<organism evidence="2 3">
    <name type="scientific">Serendipita vermifera MAFF 305830</name>
    <dbReference type="NCBI Taxonomy" id="933852"/>
    <lineage>
        <taxon>Eukaryota</taxon>
        <taxon>Fungi</taxon>
        <taxon>Dikarya</taxon>
        <taxon>Basidiomycota</taxon>
        <taxon>Agaricomycotina</taxon>
        <taxon>Agaricomycetes</taxon>
        <taxon>Sebacinales</taxon>
        <taxon>Serendipitaceae</taxon>
        <taxon>Serendipita</taxon>
    </lineage>
</organism>
<evidence type="ECO:0000313" key="2">
    <source>
        <dbReference type="EMBL" id="KIM28990.1"/>
    </source>
</evidence>
<dbReference type="GO" id="GO:0000462">
    <property type="term" value="P:maturation of SSU-rRNA from tricistronic rRNA transcript (SSU-rRNA, 5.8S rRNA, LSU-rRNA)"/>
    <property type="evidence" value="ECO:0007669"/>
    <property type="project" value="TreeGrafter"/>
</dbReference>
<evidence type="ECO:0008006" key="4">
    <source>
        <dbReference type="Google" id="ProtNLM"/>
    </source>
</evidence>
<dbReference type="EMBL" id="KN824290">
    <property type="protein sequence ID" value="KIM28990.1"/>
    <property type="molecule type" value="Genomic_DNA"/>
</dbReference>
<accession>A0A0C3AWT9</accession>
<dbReference type="HOGENOM" id="CLU_031901_3_0_1"/>
<reference evidence="3" key="2">
    <citation type="submission" date="2015-01" db="EMBL/GenBank/DDBJ databases">
        <title>Evolutionary Origins and Diversification of the Mycorrhizal Mutualists.</title>
        <authorList>
            <consortium name="DOE Joint Genome Institute"/>
            <consortium name="Mycorrhizal Genomics Consortium"/>
            <person name="Kohler A."/>
            <person name="Kuo A."/>
            <person name="Nagy L.G."/>
            <person name="Floudas D."/>
            <person name="Copeland A."/>
            <person name="Barry K.W."/>
            <person name="Cichocki N."/>
            <person name="Veneault-Fourrey C."/>
            <person name="LaButti K."/>
            <person name="Lindquist E.A."/>
            <person name="Lipzen A."/>
            <person name="Lundell T."/>
            <person name="Morin E."/>
            <person name="Murat C."/>
            <person name="Riley R."/>
            <person name="Ohm R."/>
            <person name="Sun H."/>
            <person name="Tunlid A."/>
            <person name="Henrissat B."/>
            <person name="Grigoriev I.V."/>
            <person name="Hibbett D.S."/>
            <person name="Martin F."/>
        </authorList>
    </citation>
    <scope>NUCLEOTIDE SEQUENCE [LARGE SCALE GENOMIC DNA]</scope>
    <source>
        <strain evidence="3">MAFF 305830</strain>
    </source>
</reference>
<sequence>MNGTHGDMPEPLQEQFCATLDSMTKSIADTRKSIKDLLEKSGTDAMDVKEGISLLSLKHQVMLWYLHSLTLLSSQRVLGNSLKKRAPPSASFQDPNRGARGADAGDLVDSLIESRVVLKKSKALEGRMRYQIEKLMRSATEPVASDDIEDPLSFKPNPGNMIADEKETRAQSEDSQPDDIYRPPKVAPMPYNETSGKEKRRARVPAALASLEYQTGSDPYLESTSGLGGAGNRGLTSTSARARELAKMNEYEESHMTRLVLSKKEAKRRRLDEENIALGGTGLGSHFGRGRARGAGLADEFGDLLRSREPRAGLADEYEDLRARSKKKDAFERSKARKLPDQDDVEEARPRKRTKFHQEIKKSKKRQR</sequence>
<feature type="compositionally biased region" description="Basic and acidic residues" evidence="1">
    <location>
        <begin position="163"/>
        <end position="172"/>
    </location>
</feature>
<dbReference type="PANTHER" id="PTHR13237:SF9">
    <property type="entry name" value="NEUROGUIDIN"/>
    <property type="match status" value="1"/>
</dbReference>
<name>A0A0C3AWT9_SERVB</name>
<reference evidence="2 3" key="1">
    <citation type="submission" date="2014-04" db="EMBL/GenBank/DDBJ databases">
        <authorList>
            <consortium name="DOE Joint Genome Institute"/>
            <person name="Kuo A."/>
            <person name="Zuccaro A."/>
            <person name="Kohler A."/>
            <person name="Nagy L.G."/>
            <person name="Floudas D."/>
            <person name="Copeland A."/>
            <person name="Barry K.W."/>
            <person name="Cichocki N."/>
            <person name="Veneault-Fourrey C."/>
            <person name="LaButti K."/>
            <person name="Lindquist E.A."/>
            <person name="Lipzen A."/>
            <person name="Lundell T."/>
            <person name="Morin E."/>
            <person name="Murat C."/>
            <person name="Sun H."/>
            <person name="Tunlid A."/>
            <person name="Henrissat B."/>
            <person name="Grigoriev I.V."/>
            <person name="Hibbett D.S."/>
            <person name="Martin F."/>
            <person name="Nordberg H.P."/>
            <person name="Cantor M.N."/>
            <person name="Hua S.X."/>
        </authorList>
    </citation>
    <scope>NUCLEOTIDE SEQUENCE [LARGE SCALE GENOMIC DNA]</scope>
    <source>
        <strain evidence="2 3">MAFF 305830</strain>
    </source>
</reference>
<proteinExistence type="predicted"/>
<evidence type="ECO:0000313" key="3">
    <source>
        <dbReference type="Proteomes" id="UP000054097"/>
    </source>
</evidence>
<feature type="region of interest" description="Disordered" evidence="1">
    <location>
        <begin position="139"/>
        <end position="203"/>
    </location>
</feature>
<keyword evidence="3" id="KW-1185">Reference proteome</keyword>
<protein>
    <recommendedName>
        <fullName evidence="4">Neuroguidin</fullName>
    </recommendedName>
</protein>